<proteinExistence type="inferred from homology"/>
<dbReference type="PRINTS" id="PR01438">
    <property type="entry name" value="UNVRSLSTRESS"/>
</dbReference>
<organism evidence="3 4">
    <name type="scientific">Herbaspirillum rhizosphaerae</name>
    <dbReference type="NCBI Taxonomy" id="346179"/>
    <lineage>
        <taxon>Bacteria</taxon>
        <taxon>Pseudomonadati</taxon>
        <taxon>Pseudomonadota</taxon>
        <taxon>Betaproteobacteria</taxon>
        <taxon>Burkholderiales</taxon>
        <taxon>Oxalobacteraceae</taxon>
        <taxon>Herbaspirillum</taxon>
    </lineage>
</organism>
<comment type="caution">
    <text evidence="3">The sequence shown here is derived from an EMBL/GenBank/DDBJ whole genome shotgun (WGS) entry which is preliminary data.</text>
</comment>
<gene>
    <name evidence="3" type="ORF">PQR63_16410</name>
</gene>
<keyword evidence="4" id="KW-1185">Reference proteome</keyword>
<dbReference type="EMBL" id="JAQQFR010000010">
    <property type="protein sequence ID" value="MFL9879985.1"/>
    <property type="molecule type" value="Genomic_DNA"/>
</dbReference>
<evidence type="ECO:0000259" key="2">
    <source>
        <dbReference type="Pfam" id="PF00582"/>
    </source>
</evidence>
<dbReference type="InterPro" id="IPR006016">
    <property type="entry name" value="UspA"/>
</dbReference>
<evidence type="ECO:0000256" key="1">
    <source>
        <dbReference type="ARBA" id="ARBA00008791"/>
    </source>
</evidence>
<reference evidence="3 4" key="1">
    <citation type="journal article" date="2024" name="Chem. Sci.">
        <title>Discovery of megapolipeptins by genome mining of a Burkholderiales bacteria collection.</title>
        <authorList>
            <person name="Paulo B.S."/>
            <person name="Recchia M.J.J."/>
            <person name="Lee S."/>
            <person name="Fergusson C.H."/>
            <person name="Romanowski S.B."/>
            <person name="Hernandez A."/>
            <person name="Krull N."/>
            <person name="Liu D.Y."/>
            <person name="Cavanagh H."/>
            <person name="Bos A."/>
            <person name="Gray C.A."/>
            <person name="Murphy B.T."/>
            <person name="Linington R.G."/>
            <person name="Eustaquio A.S."/>
        </authorList>
    </citation>
    <scope>NUCLEOTIDE SEQUENCE [LARGE SCALE GENOMIC DNA]</scope>
    <source>
        <strain evidence="3 4">RL21-008-BIB-B</strain>
    </source>
</reference>
<dbReference type="RefSeq" id="WP_408169068.1">
    <property type="nucleotide sequence ID" value="NZ_JAQQFR010000010.1"/>
</dbReference>
<accession>A0ABW8ZB08</accession>
<dbReference type="Gene3D" id="3.40.50.620">
    <property type="entry name" value="HUPs"/>
    <property type="match status" value="1"/>
</dbReference>
<dbReference type="Proteomes" id="UP001629214">
    <property type="component" value="Unassembled WGS sequence"/>
</dbReference>
<protein>
    <submittedName>
        <fullName evidence="3">Universal stress protein</fullName>
    </submittedName>
</protein>
<evidence type="ECO:0000313" key="3">
    <source>
        <dbReference type="EMBL" id="MFL9879985.1"/>
    </source>
</evidence>
<dbReference type="PANTHER" id="PTHR46268:SF15">
    <property type="entry name" value="UNIVERSAL STRESS PROTEIN HP_0031"/>
    <property type="match status" value="1"/>
</dbReference>
<name>A0ABW8ZB08_9BURK</name>
<feature type="domain" description="UspA" evidence="2">
    <location>
        <begin position="13"/>
        <end position="157"/>
    </location>
</feature>
<dbReference type="InterPro" id="IPR014729">
    <property type="entry name" value="Rossmann-like_a/b/a_fold"/>
</dbReference>
<dbReference type="CDD" id="cd00293">
    <property type="entry name" value="USP-like"/>
    <property type="match status" value="1"/>
</dbReference>
<dbReference type="PANTHER" id="PTHR46268">
    <property type="entry name" value="STRESS RESPONSE PROTEIN NHAX"/>
    <property type="match status" value="1"/>
</dbReference>
<dbReference type="Pfam" id="PF00582">
    <property type="entry name" value="Usp"/>
    <property type="match status" value="1"/>
</dbReference>
<comment type="similarity">
    <text evidence="1">Belongs to the universal stress protein A family.</text>
</comment>
<dbReference type="SUPFAM" id="SSF52402">
    <property type="entry name" value="Adenine nucleotide alpha hydrolases-like"/>
    <property type="match status" value="1"/>
</dbReference>
<sequence length="157" mass="16894">MISVESLLIGEKMLKKILLATDGSDLSKNAVRAAVDFAASYGSTIVGLAVSEIFSSLIMPEMGAGYDLKGIEDEILEQSKLNAEFVAECAKKSGVACEVHAVKGTHPHEEILRFAAEYGCDSIFMASHGRRGLDKLILGSETQKVLTFSKLPVLVFK</sequence>
<dbReference type="InterPro" id="IPR006015">
    <property type="entry name" value="Universal_stress_UspA"/>
</dbReference>
<evidence type="ECO:0000313" key="4">
    <source>
        <dbReference type="Proteomes" id="UP001629214"/>
    </source>
</evidence>